<evidence type="ECO:0000256" key="12">
    <source>
        <dbReference type="SAM" id="MobiDB-lite"/>
    </source>
</evidence>
<name>H0E048_9ACTN</name>
<feature type="compositionally biased region" description="Low complexity" evidence="12">
    <location>
        <begin position="13"/>
        <end position="24"/>
    </location>
</feature>
<evidence type="ECO:0000256" key="10">
    <source>
        <dbReference type="ARBA" id="ARBA00063837"/>
    </source>
</evidence>
<dbReference type="AlphaFoldDB" id="H0E048"/>
<dbReference type="GO" id="GO:0051301">
    <property type="term" value="P:cell division"/>
    <property type="evidence" value="ECO:0007669"/>
    <property type="project" value="UniProtKB-UniRule"/>
</dbReference>
<dbReference type="PATRIC" id="fig|1097667.3.peg.153"/>
<dbReference type="PANTHER" id="PTHR24220:SF470">
    <property type="entry name" value="CELL DIVISION ATP-BINDING PROTEIN FTSE"/>
    <property type="match status" value="1"/>
</dbReference>
<comment type="similarity">
    <text evidence="1 11">Belongs to the ABC transporter superfamily.</text>
</comment>
<keyword evidence="6 11" id="KW-0067">ATP-binding</keyword>
<evidence type="ECO:0000256" key="6">
    <source>
        <dbReference type="ARBA" id="ARBA00022840"/>
    </source>
</evidence>
<comment type="subcellular location">
    <subcellularLocation>
        <location evidence="11">Cell membrane</location>
        <topology evidence="11">Peripheral membrane protein</topology>
        <orientation evidence="11">Cytoplasmic side</orientation>
    </subcellularLocation>
</comment>
<comment type="function">
    <text evidence="9">Part of the ABC transporter FtsEX involved in cellular division. Has ATPase activity.</text>
</comment>
<sequence length="311" mass="33894">MAVSRSTTDRQRAAAARQAAAAARTTGTHPVAGGAPTSAPRPSHPSAVIEFRGVTKAYDNTTAGVHDATFTVHRGEFLFLVGQTGAGKSTLMKLLLKEMEPDSGVIRVAGRDLSEITHKKVPYYRRNLGVVFQDFKLLPNRTVYDNVAYALQVTGASRKQIRRQVPDILRLTGLSTKLHNYPHQLSGGEQQRVSVARAFVNHPPLLLADEPTGNLDPDTTIGIMQLLYRINKAGTTVVVATHDEGMVNRMRRRVIELQGGQIVRDEVAGGYGRDSESTAEFGALMRGEPSPTPQRLRQPSEADLFDDAFAD</sequence>
<dbReference type="GO" id="GO:0016887">
    <property type="term" value="F:ATP hydrolysis activity"/>
    <property type="evidence" value="ECO:0007669"/>
    <property type="project" value="InterPro"/>
</dbReference>
<evidence type="ECO:0000256" key="7">
    <source>
        <dbReference type="ARBA" id="ARBA00023136"/>
    </source>
</evidence>
<dbReference type="Pfam" id="PF00005">
    <property type="entry name" value="ABC_tran"/>
    <property type="match status" value="1"/>
</dbReference>
<dbReference type="GO" id="GO:0005886">
    <property type="term" value="C:plasma membrane"/>
    <property type="evidence" value="ECO:0007669"/>
    <property type="project" value="UniProtKB-SubCell"/>
</dbReference>
<dbReference type="InterPro" id="IPR015854">
    <property type="entry name" value="ABC_transpr_LolD-like"/>
</dbReference>
<dbReference type="InterPro" id="IPR003439">
    <property type="entry name" value="ABC_transporter-like_ATP-bd"/>
</dbReference>
<dbReference type="Gene3D" id="3.40.50.300">
    <property type="entry name" value="P-loop containing nucleotide triphosphate hydrolases"/>
    <property type="match status" value="1"/>
</dbReference>
<comment type="subunit">
    <text evidence="10 11">Homodimer. Forms a membrane-associated complex with FtsX.</text>
</comment>
<dbReference type="SMART" id="SM00382">
    <property type="entry name" value="AAA"/>
    <property type="match status" value="1"/>
</dbReference>
<reference evidence="14 15" key="1">
    <citation type="journal article" date="2013" name="Biodegradation">
        <title>Quantitative proteomic analysis of ibuprofen-degrading Patulibacter sp. strain I11.</title>
        <authorList>
            <person name="Almeida B."/>
            <person name="Kjeldal H."/>
            <person name="Lolas I."/>
            <person name="Knudsen A.D."/>
            <person name="Carvalho G."/>
            <person name="Nielsen K.L."/>
            <person name="Barreto Crespo M.T."/>
            <person name="Stensballe A."/>
            <person name="Nielsen J.L."/>
        </authorList>
    </citation>
    <scope>NUCLEOTIDE SEQUENCE [LARGE SCALE GENOMIC DNA]</scope>
    <source>
        <strain evidence="14 15">I11</strain>
    </source>
</reference>
<feature type="region of interest" description="Disordered" evidence="12">
    <location>
        <begin position="284"/>
        <end position="311"/>
    </location>
</feature>
<dbReference type="GO" id="GO:0022857">
    <property type="term" value="F:transmembrane transporter activity"/>
    <property type="evidence" value="ECO:0007669"/>
    <property type="project" value="TreeGrafter"/>
</dbReference>
<keyword evidence="15" id="KW-1185">Reference proteome</keyword>
<evidence type="ECO:0000256" key="3">
    <source>
        <dbReference type="ARBA" id="ARBA00022475"/>
    </source>
</evidence>
<keyword evidence="3 11" id="KW-1003">Cell membrane</keyword>
<evidence type="ECO:0000256" key="11">
    <source>
        <dbReference type="RuleBase" id="RU365094"/>
    </source>
</evidence>
<dbReference type="InterPro" id="IPR005286">
    <property type="entry name" value="Cell_div_FtsE"/>
</dbReference>
<organism evidence="14 15">
    <name type="scientific">Patulibacter medicamentivorans</name>
    <dbReference type="NCBI Taxonomy" id="1097667"/>
    <lineage>
        <taxon>Bacteria</taxon>
        <taxon>Bacillati</taxon>
        <taxon>Actinomycetota</taxon>
        <taxon>Thermoleophilia</taxon>
        <taxon>Solirubrobacterales</taxon>
        <taxon>Patulibacteraceae</taxon>
        <taxon>Patulibacter</taxon>
    </lineage>
</organism>
<dbReference type="InterPro" id="IPR027417">
    <property type="entry name" value="P-loop_NTPase"/>
</dbReference>
<dbReference type="GO" id="GO:0005524">
    <property type="term" value="F:ATP binding"/>
    <property type="evidence" value="ECO:0007669"/>
    <property type="project" value="UniProtKB-UniRule"/>
</dbReference>
<evidence type="ECO:0000256" key="4">
    <source>
        <dbReference type="ARBA" id="ARBA00022618"/>
    </source>
</evidence>
<dbReference type="InterPro" id="IPR003593">
    <property type="entry name" value="AAA+_ATPase"/>
</dbReference>
<evidence type="ECO:0000313" key="15">
    <source>
        <dbReference type="Proteomes" id="UP000005143"/>
    </source>
</evidence>
<dbReference type="Proteomes" id="UP000005143">
    <property type="component" value="Unassembled WGS sequence"/>
</dbReference>
<gene>
    <name evidence="11" type="primary">ftsE</name>
    <name evidence="14" type="ORF">PAI11_01540</name>
</gene>
<dbReference type="PROSITE" id="PS50893">
    <property type="entry name" value="ABC_TRANSPORTER_2"/>
    <property type="match status" value="1"/>
</dbReference>
<accession>H0E048</accession>
<evidence type="ECO:0000313" key="14">
    <source>
        <dbReference type="EMBL" id="EHN12943.1"/>
    </source>
</evidence>
<dbReference type="NCBIfam" id="TIGR02673">
    <property type="entry name" value="FtsE"/>
    <property type="match status" value="1"/>
</dbReference>
<protein>
    <recommendedName>
        <fullName evidence="2 11">Cell division ATP-binding protein FtsE</fullName>
    </recommendedName>
</protein>
<keyword evidence="5 11" id="KW-0547">Nucleotide-binding</keyword>
<dbReference type="EMBL" id="AGUD01000005">
    <property type="protein sequence ID" value="EHN12943.1"/>
    <property type="molecule type" value="Genomic_DNA"/>
</dbReference>
<evidence type="ECO:0000256" key="1">
    <source>
        <dbReference type="ARBA" id="ARBA00005417"/>
    </source>
</evidence>
<keyword evidence="8 11" id="KW-0131">Cell cycle</keyword>
<evidence type="ECO:0000256" key="9">
    <source>
        <dbReference type="ARBA" id="ARBA00054718"/>
    </source>
</evidence>
<evidence type="ECO:0000256" key="5">
    <source>
        <dbReference type="ARBA" id="ARBA00022741"/>
    </source>
</evidence>
<keyword evidence="7 11" id="KW-0472">Membrane</keyword>
<keyword evidence="4 11" id="KW-0132">Cell division</keyword>
<evidence type="ECO:0000256" key="2">
    <source>
        <dbReference type="ARBA" id="ARBA00020019"/>
    </source>
</evidence>
<dbReference type="PROSITE" id="PS00211">
    <property type="entry name" value="ABC_TRANSPORTER_1"/>
    <property type="match status" value="1"/>
</dbReference>
<dbReference type="FunFam" id="3.40.50.300:FF:000056">
    <property type="entry name" value="Cell division ATP-binding protein FtsE"/>
    <property type="match status" value="1"/>
</dbReference>
<dbReference type="PANTHER" id="PTHR24220">
    <property type="entry name" value="IMPORT ATP-BINDING PROTEIN"/>
    <property type="match status" value="1"/>
</dbReference>
<feature type="region of interest" description="Disordered" evidence="12">
    <location>
        <begin position="1"/>
        <end position="45"/>
    </location>
</feature>
<dbReference type="InterPro" id="IPR017871">
    <property type="entry name" value="ABC_transporter-like_CS"/>
</dbReference>
<evidence type="ECO:0000256" key="8">
    <source>
        <dbReference type="ARBA" id="ARBA00023306"/>
    </source>
</evidence>
<feature type="domain" description="ABC transporter" evidence="13">
    <location>
        <begin position="49"/>
        <end position="284"/>
    </location>
</feature>
<proteinExistence type="inferred from homology"/>
<evidence type="ECO:0000259" key="13">
    <source>
        <dbReference type="PROSITE" id="PS50893"/>
    </source>
</evidence>
<comment type="caution">
    <text evidence="14">The sequence shown here is derived from an EMBL/GenBank/DDBJ whole genome shotgun (WGS) entry which is preliminary data.</text>
</comment>
<dbReference type="SUPFAM" id="SSF52540">
    <property type="entry name" value="P-loop containing nucleoside triphosphate hydrolases"/>
    <property type="match status" value="1"/>
</dbReference>